<name>B0D5V5_LACBS</name>
<protein>
    <submittedName>
        <fullName evidence="6">Predicted protein</fullName>
    </submittedName>
</protein>
<evidence type="ECO:0000256" key="3">
    <source>
        <dbReference type="ARBA" id="ARBA00022777"/>
    </source>
</evidence>
<organism evidence="7">
    <name type="scientific">Laccaria bicolor (strain S238N-H82 / ATCC MYA-4686)</name>
    <name type="common">Bicoloured deceiver</name>
    <name type="synonym">Laccaria laccata var. bicolor</name>
    <dbReference type="NCBI Taxonomy" id="486041"/>
    <lineage>
        <taxon>Eukaryota</taxon>
        <taxon>Fungi</taxon>
        <taxon>Dikarya</taxon>
        <taxon>Basidiomycota</taxon>
        <taxon>Agaricomycotina</taxon>
        <taxon>Agaricomycetes</taxon>
        <taxon>Agaricomycetidae</taxon>
        <taxon>Agaricales</taxon>
        <taxon>Agaricineae</taxon>
        <taxon>Hydnangiaceae</taxon>
        <taxon>Laccaria</taxon>
    </lineage>
</organism>
<dbReference type="AlphaFoldDB" id="B0D5V5"/>
<dbReference type="InterPro" id="IPR008271">
    <property type="entry name" value="Ser/Thr_kinase_AS"/>
</dbReference>
<proteinExistence type="predicted"/>
<gene>
    <name evidence="6" type="ORF">LACBIDRAFT_318053</name>
</gene>
<keyword evidence="1" id="KW-0808">Transferase</keyword>
<dbReference type="HOGENOM" id="CLU_000288_7_18_1"/>
<dbReference type="STRING" id="486041.B0D5V5"/>
<dbReference type="InterPro" id="IPR000719">
    <property type="entry name" value="Prot_kinase_dom"/>
</dbReference>
<dbReference type="PANTHER" id="PTHR44329:SF288">
    <property type="entry name" value="MITOGEN-ACTIVATED PROTEIN KINASE KINASE KINASE 20"/>
    <property type="match status" value="1"/>
</dbReference>
<keyword evidence="2" id="KW-0547">Nucleotide-binding</keyword>
<evidence type="ECO:0000256" key="2">
    <source>
        <dbReference type="ARBA" id="ARBA00022741"/>
    </source>
</evidence>
<dbReference type="SUPFAM" id="SSF56112">
    <property type="entry name" value="Protein kinase-like (PK-like)"/>
    <property type="match status" value="1"/>
</dbReference>
<accession>B0D5V5</accession>
<dbReference type="InParanoid" id="B0D5V5"/>
<dbReference type="InterPro" id="IPR011009">
    <property type="entry name" value="Kinase-like_dom_sf"/>
</dbReference>
<evidence type="ECO:0000259" key="5">
    <source>
        <dbReference type="PROSITE" id="PS50011"/>
    </source>
</evidence>
<dbReference type="InterPro" id="IPR001245">
    <property type="entry name" value="Ser-Thr/Tyr_kinase_cat_dom"/>
</dbReference>
<dbReference type="Proteomes" id="UP000001194">
    <property type="component" value="Unassembled WGS sequence"/>
</dbReference>
<evidence type="ECO:0000256" key="4">
    <source>
        <dbReference type="ARBA" id="ARBA00022840"/>
    </source>
</evidence>
<keyword evidence="3" id="KW-0418">Kinase</keyword>
<keyword evidence="7" id="KW-1185">Reference proteome</keyword>
<evidence type="ECO:0000256" key="1">
    <source>
        <dbReference type="ARBA" id="ARBA00022679"/>
    </source>
</evidence>
<keyword evidence="4" id="KW-0067">ATP-binding</keyword>
<dbReference type="PROSITE" id="PS50011">
    <property type="entry name" value="PROTEIN_KINASE_DOM"/>
    <property type="match status" value="1"/>
</dbReference>
<dbReference type="RefSeq" id="XP_001879222.1">
    <property type="nucleotide sequence ID" value="XM_001879187.1"/>
</dbReference>
<dbReference type="Gene3D" id="1.10.510.10">
    <property type="entry name" value="Transferase(Phosphotransferase) domain 1"/>
    <property type="match status" value="1"/>
</dbReference>
<dbReference type="GO" id="GO:0004674">
    <property type="term" value="F:protein serine/threonine kinase activity"/>
    <property type="evidence" value="ECO:0007669"/>
    <property type="project" value="TreeGrafter"/>
</dbReference>
<dbReference type="PANTHER" id="PTHR44329">
    <property type="entry name" value="SERINE/THREONINE-PROTEIN KINASE TNNI3K-RELATED"/>
    <property type="match status" value="1"/>
</dbReference>
<dbReference type="EMBL" id="DS547098">
    <property type="protein sequence ID" value="EDR09837.1"/>
    <property type="molecule type" value="Genomic_DNA"/>
</dbReference>
<dbReference type="GO" id="GO:0005524">
    <property type="term" value="F:ATP binding"/>
    <property type="evidence" value="ECO:0007669"/>
    <property type="project" value="UniProtKB-KW"/>
</dbReference>
<dbReference type="GeneID" id="6075026"/>
<dbReference type="SMART" id="SM00220">
    <property type="entry name" value="S_TKc"/>
    <property type="match status" value="1"/>
</dbReference>
<dbReference type="OrthoDB" id="346907at2759"/>
<sequence length="307" mass="34324">MDDTATDTDPATSSRCRRKALRFLRQLAIKRSILPPSLFLNNLKREDSNGHAVGGGAFAVSIVSSVLRAVSHESQCQDIYKDRIQGTAFCFRVLRMFVTAEALGEREKLYKEFCSEVLVWRQLKHPNILPFIGASTELFSPRFCFISLWMDRGDIMSYLKQNPHHDRFAAVCQIVDGVEYLHTLDPPVTHKDIKGANVLVTDEGICCLADFGLSSIFDSQRVDKTEPGLQGSICWLAPELMQPGRPSAHSAKAGDIYALACTIYEIYTGKPPLSDLPNSIAVMRKVLMEKQRAPLPPEGTAWTYEEQ</sequence>
<evidence type="ECO:0000313" key="7">
    <source>
        <dbReference type="Proteomes" id="UP000001194"/>
    </source>
</evidence>
<feature type="domain" description="Protein kinase" evidence="5">
    <location>
        <begin position="47"/>
        <end position="307"/>
    </location>
</feature>
<dbReference type="PROSITE" id="PS00108">
    <property type="entry name" value="PROTEIN_KINASE_ST"/>
    <property type="match status" value="1"/>
</dbReference>
<dbReference type="KEGG" id="lbc:LACBIDRAFT_318053"/>
<evidence type="ECO:0000313" key="6">
    <source>
        <dbReference type="EMBL" id="EDR09837.1"/>
    </source>
</evidence>
<dbReference type="InterPro" id="IPR051681">
    <property type="entry name" value="Ser/Thr_Kinases-Pseudokinases"/>
</dbReference>
<dbReference type="Pfam" id="PF07714">
    <property type="entry name" value="PK_Tyr_Ser-Thr"/>
    <property type="match status" value="1"/>
</dbReference>
<reference evidence="6 7" key="1">
    <citation type="journal article" date="2008" name="Nature">
        <title>The genome of Laccaria bicolor provides insights into mycorrhizal symbiosis.</title>
        <authorList>
            <person name="Martin F."/>
            <person name="Aerts A."/>
            <person name="Ahren D."/>
            <person name="Brun A."/>
            <person name="Danchin E.G.J."/>
            <person name="Duchaussoy F."/>
            <person name="Gibon J."/>
            <person name="Kohler A."/>
            <person name="Lindquist E."/>
            <person name="Pereda V."/>
            <person name="Salamov A."/>
            <person name="Shapiro H.J."/>
            <person name="Wuyts J."/>
            <person name="Blaudez D."/>
            <person name="Buee M."/>
            <person name="Brokstein P."/>
            <person name="Canbaeck B."/>
            <person name="Cohen D."/>
            <person name="Courty P.E."/>
            <person name="Coutinho P.M."/>
            <person name="Delaruelle C."/>
            <person name="Detter J.C."/>
            <person name="Deveau A."/>
            <person name="DiFazio S."/>
            <person name="Duplessis S."/>
            <person name="Fraissinet-Tachet L."/>
            <person name="Lucic E."/>
            <person name="Frey-Klett P."/>
            <person name="Fourrey C."/>
            <person name="Feussner I."/>
            <person name="Gay G."/>
            <person name="Grimwood J."/>
            <person name="Hoegger P.J."/>
            <person name="Jain P."/>
            <person name="Kilaru S."/>
            <person name="Labbe J."/>
            <person name="Lin Y.C."/>
            <person name="Legue V."/>
            <person name="Le Tacon F."/>
            <person name="Marmeisse R."/>
            <person name="Melayah D."/>
            <person name="Montanini B."/>
            <person name="Muratet M."/>
            <person name="Nehls U."/>
            <person name="Niculita-Hirzel H."/>
            <person name="Oudot-Le Secq M.P."/>
            <person name="Peter M."/>
            <person name="Quesneville H."/>
            <person name="Rajashekar B."/>
            <person name="Reich M."/>
            <person name="Rouhier N."/>
            <person name="Schmutz J."/>
            <person name="Yin T."/>
            <person name="Chalot M."/>
            <person name="Henrissat B."/>
            <person name="Kuees U."/>
            <person name="Lucas S."/>
            <person name="Van de Peer Y."/>
            <person name="Podila G.K."/>
            <person name="Polle A."/>
            <person name="Pukkila P.J."/>
            <person name="Richardson P.M."/>
            <person name="Rouze P."/>
            <person name="Sanders I.R."/>
            <person name="Stajich J.E."/>
            <person name="Tunlid A."/>
            <person name="Tuskan G."/>
            <person name="Grigoriev I.V."/>
        </authorList>
    </citation>
    <scope>NUCLEOTIDE SEQUENCE [LARGE SCALE GENOMIC DNA]</scope>
    <source>
        <strain evidence="7">S238N-H82 / ATCC MYA-4686</strain>
    </source>
</reference>